<evidence type="ECO:0000256" key="2">
    <source>
        <dbReference type="SAM" id="Phobius"/>
    </source>
</evidence>
<keyword evidence="2" id="KW-1133">Transmembrane helix</keyword>
<reference evidence="4 5" key="1">
    <citation type="submission" date="2015-09" db="EMBL/GenBank/DDBJ databases">
        <title>Genome sequencing project for genomic taxonomy and phylogenomics of Bacillus-like bacteria.</title>
        <authorList>
            <person name="Liu B."/>
            <person name="Wang J."/>
            <person name="Zhu Y."/>
            <person name="Liu G."/>
            <person name="Chen Q."/>
            <person name="Chen Z."/>
            <person name="Lan J."/>
            <person name="Che J."/>
            <person name="Ge C."/>
            <person name="Shi H."/>
            <person name="Pan Z."/>
            <person name="Liu X."/>
        </authorList>
    </citation>
    <scope>NUCLEOTIDE SEQUENCE [LARGE SCALE GENOMIC DNA]</scope>
    <source>
        <strain evidence="4 5">LMG 18435</strain>
    </source>
</reference>
<sequence length="285" mass="31627">MREEEKKLSSQKKRGKSIFKKRWVYPAIYLVCAALLISGIFWYQSKGNESAKKNFSYRGDNLVGKKEYDNPATEVSKTLENFKWPVKNKDAAKIVKDFYDSKASAEKQEAAILVYNGNQFRPNRGVDIAMKDGKEFDVVAAMSGTVIKVNENDSLLGNVIEIEHTKGVVTEYQSVKDIQVKVGDIVKQNQIIAKAGTSQLNEKAGTHVHFEIRKDNQALNPNTYFNKSISALENVKAESKSSASDQMNSDDQSSNSKDDNAAESNDGTDNSSDNSNSQNTDDSQG</sequence>
<dbReference type="SUPFAM" id="SSF51261">
    <property type="entry name" value="Duplicated hybrid motif"/>
    <property type="match status" value="1"/>
</dbReference>
<accession>A0A0Q3WTD6</accession>
<comment type="caution">
    <text evidence="4">The sequence shown here is derived from an EMBL/GenBank/DDBJ whole genome shotgun (WGS) entry which is preliminary data.</text>
</comment>
<dbReference type="PANTHER" id="PTHR21666">
    <property type="entry name" value="PEPTIDASE-RELATED"/>
    <property type="match status" value="1"/>
</dbReference>
<keyword evidence="2" id="KW-0472">Membrane</keyword>
<dbReference type="InterPro" id="IPR011055">
    <property type="entry name" value="Dup_hybrid_motif"/>
</dbReference>
<protein>
    <submittedName>
        <fullName evidence="4">Peptidase M23</fullName>
    </submittedName>
</protein>
<evidence type="ECO:0000313" key="5">
    <source>
        <dbReference type="Proteomes" id="UP000051888"/>
    </source>
</evidence>
<dbReference type="InterPro" id="IPR050570">
    <property type="entry name" value="Cell_wall_metabolism_enzyme"/>
</dbReference>
<dbReference type="PATRIC" id="fig|157838.3.peg.4193"/>
<feature type="compositionally biased region" description="Low complexity" evidence="1">
    <location>
        <begin position="262"/>
        <end position="285"/>
    </location>
</feature>
<evidence type="ECO:0000256" key="1">
    <source>
        <dbReference type="SAM" id="MobiDB-lite"/>
    </source>
</evidence>
<proteinExistence type="predicted"/>
<dbReference type="STRING" id="157838.AN964_18970"/>
<dbReference type="Proteomes" id="UP000051888">
    <property type="component" value="Unassembled WGS sequence"/>
</dbReference>
<evidence type="ECO:0000259" key="3">
    <source>
        <dbReference type="Pfam" id="PF01551"/>
    </source>
</evidence>
<dbReference type="RefSeq" id="WP_083489501.1">
    <property type="nucleotide sequence ID" value="NZ_LJJC01000006.1"/>
</dbReference>
<feature type="domain" description="M23ase beta-sheet core" evidence="3">
    <location>
        <begin position="122"/>
        <end position="221"/>
    </location>
</feature>
<dbReference type="AlphaFoldDB" id="A0A0Q3WTD6"/>
<feature type="compositionally biased region" description="Low complexity" evidence="1">
    <location>
        <begin position="241"/>
        <end position="255"/>
    </location>
</feature>
<name>A0A0Q3WTD6_9BACI</name>
<dbReference type="Gene3D" id="2.70.70.10">
    <property type="entry name" value="Glucose Permease (Domain IIA)"/>
    <property type="match status" value="1"/>
</dbReference>
<keyword evidence="5" id="KW-1185">Reference proteome</keyword>
<dbReference type="GO" id="GO:0004222">
    <property type="term" value="F:metalloendopeptidase activity"/>
    <property type="evidence" value="ECO:0007669"/>
    <property type="project" value="TreeGrafter"/>
</dbReference>
<dbReference type="PANTHER" id="PTHR21666:SF291">
    <property type="entry name" value="STAGE II SPORULATION PROTEIN Q"/>
    <property type="match status" value="1"/>
</dbReference>
<dbReference type="InterPro" id="IPR016047">
    <property type="entry name" value="M23ase_b-sheet_dom"/>
</dbReference>
<dbReference type="EMBL" id="LJJC01000006">
    <property type="protein sequence ID" value="KQL51562.1"/>
    <property type="molecule type" value="Genomic_DNA"/>
</dbReference>
<feature type="region of interest" description="Disordered" evidence="1">
    <location>
        <begin position="236"/>
        <end position="285"/>
    </location>
</feature>
<feature type="transmembrane region" description="Helical" evidence="2">
    <location>
        <begin position="23"/>
        <end position="43"/>
    </location>
</feature>
<dbReference type="CDD" id="cd12797">
    <property type="entry name" value="M23_peptidase"/>
    <property type="match status" value="1"/>
</dbReference>
<organism evidence="4 5">
    <name type="scientific">Heyndrickxia shackletonii</name>
    <dbReference type="NCBI Taxonomy" id="157838"/>
    <lineage>
        <taxon>Bacteria</taxon>
        <taxon>Bacillati</taxon>
        <taxon>Bacillota</taxon>
        <taxon>Bacilli</taxon>
        <taxon>Bacillales</taxon>
        <taxon>Bacillaceae</taxon>
        <taxon>Heyndrickxia</taxon>
    </lineage>
</organism>
<keyword evidence="2" id="KW-0812">Transmembrane</keyword>
<dbReference type="OrthoDB" id="2050153at2"/>
<gene>
    <name evidence="4" type="ORF">AN964_18970</name>
</gene>
<dbReference type="Pfam" id="PF01551">
    <property type="entry name" value="Peptidase_M23"/>
    <property type="match status" value="1"/>
</dbReference>
<evidence type="ECO:0000313" key="4">
    <source>
        <dbReference type="EMBL" id="KQL51562.1"/>
    </source>
</evidence>